<comment type="caution">
    <text evidence="2">The sequence shown here is derived from an EMBL/GenBank/DDBJ whole genome shotgun (WGS) entry which is preliminary data.</text>
</comment>
<name>A0A916S634_9BACI</name>
<keyword evidence="1" id="KW-0812">Transmembrane</keyword>
<dbReference type="RefSeq" id="WP_188385244.1">
    <property type="nucleotide sequence ID" value="NZ_BMEY01000015.1"/>
</dbReference>
<evidence type="ECO:0008006" key="4">
    <source>
        <dbReference type="Google" id="ProtNLM"/>
    </source>
</evidence>
<evidence type="ECO:0000256" key="1">
    <source>
        <dbReference type="SAM" id="Phobius"/>
    </source>
</evidence>
<accession>A0A916S634</accession>
<organism evidence="2 3">
    <name type="scientific">Ornithinibacillus halotolerans</name>
    <dbReference type="NCBI Taxonomy" id="1274357"/>
    <lineage>
        <taxon>Bacteria</taxon>
        <taxon>Bacillati</taxon>
        <taxon>Bacillota</taxon>
        <taxon>Bacilli</taxon>
        <taxon>Bacillales</taxon>
        <taxon>Bacillaceae</taxon>
        <taxon>Ornithinibacillus</taxon>
    </lineage>
</organism>
<dbReference type="Proteomes" id="UP000613512">
    <property type="component" value="Unassembled WGS sequence"/>
</dbReference>
<keyword evidence="3" id="KW-1185">Reference proteome</keyword>
<gene>
    <name evidence="2" type="ORF">GCM10008025_27460</name>
</gene>
<feature type="transmembrane region" description="Helical" evidence="1">
    <location>
        <begin position="59"/>
        <end position="83"/>
    </location>
</feature>
<evidence type="ECO:0000313" key="2">
    <source>
        <dbReference type="EMBL" id="GGA82830.1"/>
    </source>
</evidence>
<reference evidence="2" key="1">
    <citation type="journal article" date="2014" name="Int. J. Syst. Evol. Microbiol.">
        <title>Complete genome sequence of Corynebacterium casei LMG S-19264T (=DSM 44701T), isolated from a smear-ripened cheese.</title>
        <authorList>
            <consortium name="US DOE Joint Genome Institute (JGI-PGF)"/>
            <person name="Walter F."/>
            <person name="Albersmeier A."/>
            <person name="Kalinowski J."/>
            <person name="Ruckert C."/>
        </authorList>
    </citation>
    <scope>NUCLEOTIDE SEQUENCE</scope>
    <source>
        <strain evidence="2">CGMCC 1.12408</strain>
    </source>
</reference>
<sequence length="221" mass="26420">MIDIDRAREKIDQIVNTREYQLYYEDNRNFLQRWWDSVKEWFMELFETLFGSITPSSGLASAVVVIVSIVVLIAVFLAIFLVIRYYRRKHHYKDTTELFRTHEKDWTYDDHIKKAKGEEEKENLQNATRHLFLALLLFFREKGFIETRIWKTNTDYYTELTKVNRQTAIEFYKLANQFDAVVYGEQRVEVHSYQQYKQTVLHLIETPPESDLVNGLGGDNE</sequence>
<protein>
    <recommendedName>
        <fullName evidence="4">DUF4129 domain-containing protein</fullName>
    </recommendedName>
</protein>
<keyword evidence="1" id="KW-1133">Transmembrane helix</keyword>
<dbReference type="EMBL" id="BMEY01000015">
    <property type="protein sequence ID" value="GGA82830.1"/>
    <property type="molecule type" value="Genomic_DNA"/>
</dbReference>
<keyword evidence="1" id="KW-0472">Membrane</keyword>
<evidence type="ECO:0000313" key="3">
    <source>
        <dbReference type="Proteomes" id="UP000613512"/>
    </source>
</evidence>
<proteinExistence type="predicted"/>
<reference evidence="2" key="2">
    <citation type="submission" date="2020-09" db="EMBL/GenBank/DDBJ databases">
        <authorList>
            <person name="Sun Q."/>
            <person name="Zhou Y."/>
        </authorList>
    </citation>
    <scope>NUCLEOTIDE SEQUENCE</scope>
    <source>
        <strain evidence="2">CGMCC 1.12408</strain>
    </source>
</reference>
<dbReference type="AlphaFoldDB" id="A0A916S634"/>